<accession>T1B540</accession>
<reference evidence="2" key="2">
    <citation type="journal article" date="2014" name="ISME J.">
        <title>Microbial stratification in low pH oxic and suboxic macroscopic growths along an acid mine drainage.</title>
        <authorList>
            <person name="Mendez-Garcia C."/>
            <person name="Mesa V."/>
            <person name="Sprenger R.R."/>
            <person name="Richter M."/>
            <person name="Diez M.S."/>
            <person name="Solano J."/>
            <person name="Bargiela R."/>
            <person name="Golyshina O.V."/>
            <person name="Manteca A."/>
            <person name="Ramos J.L."/>
            <person name="Gallego J.R."/>
            <person name="Llorente I."/>
            <person name="Martins Dos Santos V.A."/>
            <person name="Jensen O.N."/>
            <person name="Pelaez A.I."/>
            <person name="Sanchez J."/>
            <person name="Ferrer M."/>
        </authorList>
    </citation>
    <scope>NUCLEOTIDE SEQUENCE</scope>
</reference>
<dbReference type="InterPro" id="IPR036390">
    <property type="entry name" value="WH_DNA-bd_sf"/>
</dbReference>
<dbReference type="GO" id="GO:0003677">
    <property type="term" value="F:DNA binding"/>
    <property type="evidence" value="ECO:0007669"/>
    <property type="project" value="InterPro"/>
</dbReference>
<dbReference type="InterPro" id="IPR036388">
    <property type="entry name" value="WH-like_DNA-bd_sf"/>
</dbReference>
<dbReference type="GO" id="GO:0006355">
    <property type="term" value="P:regulation of DNA-templated transcription"/>
    <property type="evidence" value="ECO:0007669"/>
    <property type="project" value="InterPro"/>
</dbReference>
<evidence type="ECO:0000313" key="2">
    <source>
        <dbReference type="EMBL" id="EQD47974.1"/>
    </source>
</evidence>
<gene>
    <name evidence="2" type="ORF">B1A_14249</name>
</gene>
<organism evidence="2">
    <name type="scientific">mine drainage metagenome</name>
    <dbReference type="NCBI Taxonomy" id="410659"/>
    <lineage>
        <taxon>unclassified sequences</taxon>
        <taxon>metagenomes</taxon>
        <taxon>ecological metagenomes</taxon>
    </lineage>
</organism>
<reference evidence="2" key="1">
    <citation type="submission" date="2013-08" db="EMBL/GenBank/DDBJ databases">
        <authorList>
            <person name="Mendez C."/>
            <person name="Richter M."/>
            <person name="Ferrer M."/>
            <person name="Sanchez J."/>
        </authorList>
    </citation>
    <scope>NUCLEOTIDE SEQUENCE</scope>
</reference>
<protein>
    <submittedName>
        <fullName evidence="2">Transcriptional regulator Crp/Fnr family protein</fullName>
    </submittedName>
</protein>
<dbReference type="Gene3D" id="1.10.10.10">
    <property type="entry name" value="Winged helix-like DNA-binding domain superfamily/Winged helix DNA-binding domain"/>
    <property type="match status" value="1"/>
</dbReference>
<feature type="non-terminal residue" evidence="2">
    <location>
        <position position="1"/>
    </location>
</feature>
<dbReference type="SMART" id="SM00419">
    <property type="entry name" value="HTH_CRP"/>
    <property type="match status" value="1"/>
</dbReference>
<proteinExistence type="predicted"/>
<name>T1B540_9ZZZZ</name>
<dbReference type="SUPFAM" id="SSF46785">
    <property type="entry name" value="Winged helix' DNA-binding domain"/>
    <property type="match status" value="1"/>
</dbReference>
<feature type="domain" description="HTH crp-type" evidence="1">
    <location>
        <begin position="1"/>
        <end position="59"/>
    </location>
</feature>
<evidence type="ECO:0000259" key="1">
    <source>
        <dbReference type="PROSITE" id="PS51063"/>
    </source>
</evidence>
<sequence>GLAPLGARGPVSVILPARKLVIAAHVAVTPETFSRTLRTLSDEGLIEVAGDAVTIPDIDRLRHHLH</sequence>
<dbReference type="PROSITE" id="PS51063">
    <property type="entry name" value="HTH_CRP_2"/>
    <property type="match status" value="1"/>
</dbReference>
<dbReference type="Pfam" id="PF13545">
    <property type="entry name" value="HTH_Crp_2"/>
    <property type="match status" value="1"/>
</dbReference>
<dbReference type="EMBL" id="AUZX01010457">
    <property type="protein sequence ID" value="EQD47974.1"/>
    <property type="molecule type" value="Genomic_DNA"/>
</dbReference>
<comment type="caution">
    <text evidence="2">The sequence shown here is derived from an EMBL/GenBank/DDBJ whole genome shotgun (WGS) entry which is preliminary data.</text>
</comment>
<dbReference type="AlphaFoldDB" id="T1B540"/>
<dbReference type="InterPro" id="IPR012318">
    <property type="entry name" value="HTH_CRP"/>
</dbReference>